<evidence type="ECO:0000259" key="10">
    <source>
        <dbReference type="PROSITE" id="PS50071"/>
    </source>
</evidence>
<feature type="region of interest" description="Disordered" evidence="9">
    <location>
        <begin position="76"/>
        <end position="131"/>
    </location>
</feature>
<dbReference type="Proteomes" id="UP000326759">
    <property type="component" value="Unassembled WGS sequence"/>
</dbReference>
<evidence type="ECO:0000256" key="4">
    <source>
        <dbReference type="ARBA" id="ARBA00023155"/>
    </source>
</evidence>
<dbReference type="CDD" id="cd00086">
    <property type="entry name" value="homeodomain"/>
    <property type="match status" value="1"/>
</dbReference>
<feature type="compositionally biased region" description="Polar residues" evidence="9">
    <location>
        <begin position="92"/>
        <end position="110"/>
    </location>
</feature>
<comment type="subcellular location">
    <subcellularLocation>
        <location evidence="1 8">Nucleus</location>
    </subcellularLocation>
</comment>
<accession>A0A5N5T7J4</accession>
<name>A0A5N5T7J4_9CRUS</name>
<dbReference type="Gene3D" id="1.10.10.60">
    <property type="entry name" value="Homeodomain-like"/>
    <property type="match status" value="1"/>
</dbReference>
<comment type="caution">
    <text evidence="11">The sequence shown here is derived from an EMBL/GenBank/DDBJ whole genome shotgun (WGS) entry which is preliminary data.</text>
</comment>
<evidence type="ECO:0000256" key="1">
    <source>
        <dbReference type="ARBA" id="ARBA00004123"/>
    </source>
</evidence>
<proteinExistence type="inferred from homology"/>
<dbReference type="OrthoDB" id="10056939at2759"/>
<keyword evidence="6 8" id="KW-0539">Nucleus</keyword>
<keyword evidence="5" id="KW-0804">Transcription</keyword>
<dbReference type="EMBL" id="SEYY01008814">
    <property type="protein sequence ID" value="KAB7502018.1"/>
    <property type="molecule type" value="Genomic_DNA"/>
</dbReference>
<feature type="region of interest" description="Disordered" evidence="9">
    <location>
        <begin position="154"/>
        <end position="204"/>
    </location>
</feature>
<dbReference type="Pfam" id="PF05920">
    <property type="entry name" value="Homeobox_KN"/>
    <property type="match status" value="1"/>
</dbReference>
<reference evidence="11 12" key="1">
    <citation type="journal article" date="2019" name="PLoS Biol.">
        <title>Sex chromosomes control vertical transmission of feminizing Wolbachia symbionts in an isopod.</title>
        <authorList>
            <person name="Becking T."/>
            <person name="Chebbi M.A."/>
            <person name="Giraud I."/>
            <person name="Moumen B."/>
            <person name="Laverre T."/>
            <person name="Caubet Y."/>
            <person name="Peccoud J."/>
            <person name="Gilbert C."/>
            <person name="Cordaux R."/>
        </authorList>
    </citation>
    <scope>NUCLEOTIDE SEQUENCE [LARGE SCALE GENOMIC DNA]</scope>
    <source>
        <strain evidence="11">ANa2</strain>
        <tissue evidence="11">Whole body excluding digestive tract and cuticle</tissue>
    </source>
</reference>
<dbReference type="GO" id="GO:0048646">
    <property type="term" value="P:anatomical structure formation involved in morphogenesis"/>
    <property type="evidence" value="ECO:0007669"/>
    <property type="project" value="UniProtKB-ARBA"/>
</dbReference>
<evidence type="ECO:0000256" key="6">
    <source>
        <dbReference type="ARBA" id="ARBA00023242"/>
    </source>
</evidence>
<evidence type="ECO:0000313" key="12">
    <source>
        <dbReference type="Proteomes" id="UP000326759"/>
    </source>
</evidence>
<feature type="compositionally biased region" description="Basic and acidic residues" evidence="9">
    <location>
        <begin position="76"/>
        <end position="89"/>
    </location>
</feature>
<evidence type="ECO:0000256" key="3">
    <source>
        <dbReference type="ARBA" id="ARBA00023125"/>
    </source>
</evidence>
<dbReference type="InterPro" id="IPR001356">
    <property type="entry name" value="HD"/>
</dbReference>
<dbReference type="PANTHER" id="PTHR11850">
    <property type="entry name" value="HOMEOBOX PROTEIN TRANSCRIPTION FACTORS"/>
    <property type="match status" value="1"/>
</dbReference>
<organism evidence="11 12">
    <name type="scientific">Armadillidium nasatum</name>
    <dbReference type="NCBI Taxonomy" id="96803"/>
    <lineage>
        <taxon>Eukaryota</taxon>
        <taxon>Metazoa</taxon>
        <taxon>Ecdysozoa</taxon>
        <taxon>Arthropoda</taxon>
        <taxon>Crustacea</taxon>
        <taxon>Multicrustacea</taxon>
        <taxon>Malacostraca</taxon>
        <taxon>Eumalacostraca</taxon>
        <taxon>Peracarida</taxon>
        <taxon>Isopoda</taxon>
        <taxon>Oniscidea</taxon>
        <taxon>Crinocheta</taxon>
        <taxon>Armadillidiidae</taxon>
        <taxon>Armadillidium</taxon>
    </lineage>
</organism>
<dbReference type="GO" id="GO:0006355">
    <property type="term" value="P:regulation of DNA-templated transcription"/>
    <property type="evidence" value="ECO:0007669"/>
    <property type="project" value="InterPro"/>
</dbReference>
<evidence type="ECO:0000256" key="2">
    <source>
        <dbReference type="ARBA" id="ARBA00023015"/>
    </source>
</evidence>
<evidence type="ECO:0000313" key="11">
    <source>
        <dbReference type="EMBL" id="KAB7502018.1"/>
    </source>
</evidence>
<feature type="compositionally biased region" description="Low complexity" evidence="9">
    <location>
        <begin position="173"/>
        <end position="188"/>
    </location>
</feature>
<feature type="DNA-binding region" description="Homeobox" evidence="8">
    <location>
        <begin position="197"/>
        <end position="259"/>
    </location>
</feature>
<feature type="region of interest" description="Disordered" evidence="9">
    <location>
        <begin position="479"/>
        <end position="502"/>
    </location>
</feature>
<dbReference type="InterPro" id="IPR008422">
    <property type="entry name" value="KN_HD"/>
</dbReference>
<dbReference type="AlphaFoldDB" id="A0A5N5T7J4"/>
<feature type="domain" description="Homeobox" evidence="10">
    <location>
        <begin position="195"/>
        <end position="258"/>
    </location>
</feature>
<dbReference type="PROSITE" id="PS50071">
    <property type="entry name" value="HOMEOBOX_2"/>
    <property type="match status" value="1"/>
</dbReference>
<comment type="similarity">
    <text evidence="7">Belongs to the TALE/TGIF homeobox family.</text>
</comment>
<dbReference type="FunFam" id="1.10.10.60:FF:000059">
    <property type="entry name" value="TGFB-induced factor homeobox 1"/>
    <property type="match status" value="1"/>
</dbReference>
<dbReference type="GO" id="GO:0000987">
    <property type="term" value="F:cis-regulatory region sequence-specific DNA binding"/>
    <property type="evidence" value="ECO:0007669"/>
    <property type="project" value="UniProtKB-ARBA"/>
</dbReference>
<feature type="compositionally biased region" description="Low complexity" evidence="9">
    <location>
        <begin position="492"/>
        <end position="502"/>
    </location>
</feature>
<dbReference type="InterPro" id="IPR050224">
    <property type="entry name" value="TALE_homeobox"/>
</dbReference>
<evidence type="ECO:0000256" key="8">
    <source>
        <dbReference type="PROSITE-ProRule" id="PRU00108"/>
    </source>
</evidence>
<evidence type="ECO:0000256" key="9">
    <source>
        <dbReference type="SAM" id="MobiDB-lite"/>
    </source>
</evidence>
<dbReference type="SUPFAM" id="SSF46689">
    <property type="entry name" value="Homeodomain-like"/>
    <property type="match status" value="1"/>
</dbReference>
<gene>
    <name evidence="11" type="primary">Tgif2</name>
    <name evidence="11" type="ORF">Anas_08575</name>
</gene>
<dbReference type="GO" id="GO:0005634">
    <property type="term" value="C:nucleus"/>
    <property type="evidence" value="ECO:0007669"/>
    <property type="project" value="UniProtKB-SubCell"/>
</dbReference>
<keyword evidence="3 8" id="KW-0238">DNA-binding</keyword>
<feature type="compositionally biased region" description="Basic and acidic residues" evidence="9">
    <location>
        <begin position="118"/>
        <end position="131"/>
    </location>
</feature>
<evidence type="ECO:0000256" key="5">
    <source>
        <dbReference type="ARBA" id="ARBA00023163"/>
    </source>
</evidence>
<dbReference type="SMART" id="SM00389">
    <property type="entry name" value="HOX"/>
    <property type="match status" value="1"/>
</dbReference>
<protein>
    <submittedName>
        <fullName evidence="11">Homeobox protein TGIF2</fullName>
    </submittedName>
</protein>
<keyword evidence="4 8" id="KW-0371">Homeobox</keyword>
<feature type="compositionally biased region" description="Basic and acidic residues" evidence="9">
    <location>
        <begin position="158"/>
        <end position="172"/>
    </location>
</feature>
<evidence type="ECO:0000256" key="7">
    <source>
        <dbReference type="ARBA" id="ARBA00038021"/>
    </source>
</evidence>
<dbReference type="GO" id="GO:0001654">
    <property type="term" value="P:eye development"/>
    <property type="evidence" value="ECO:0007669"/>
    <property type="project" value="UniProtKB-ARBA"/>
</dbReference>
<sequence length="502" mass="56544">MYDNYYLPMDPGPIGLANCENSKRHFGHSALEINKLIELARRSNFDRPKVIVVSRIYSIPKPSNCEDKIFEKTSEEDLKSSSECHEPRILKGQTNNSILSKKNILPSSKGISVRNRLNKSDKNSNLDVDITPHKGEQVAKVECLDSSVLHNINKNVHSKTDERTNKSDEGRDLSSSSSSDEPASGGDDQLFSLQTGSRKRRGNLPKEAVKILKKWLYDHRYNAYPSDAEKMQLAKIANLSVLQVCNWFINARRRILPEIIRKEGNDPEKFTITRRAKKLKGISPKDRYEREETIPSTEMIPVTSCLPGPCQSLLTPTISSENNLQEKWEQCHVAGDHNYENRVSEWVETQQNRQNRLGGSVVCPCGCGSDGISHGGYYNEQMQTSYQTYQTDSSNIDSGMSFCLPQSSFHTPSNSPLYSPSTPDHYVPQSEYPNSNYIQSTPVSNFSAPTQVTPPPTPPDEEGDKFKCLYMLVDAALSQINKDNDTPPPQDPIDTTRTYFRL</sequence>
<dbReference type="InterPro" id="IPR009057">
    <property type="entry name" value="Homeodomain-like_sf"/>
</dbReference>
<keyword evidence="2" id="KW-0805">Transcription regulation</keyword>
<keyword evidence="12" id="KW-1185">Reference proteome</keyword>
<feature type="region of interest" description="Disordered" evidence="9">
    <location>
        <begin position="442"/>
        <end position="464"/>
    </location>
</feature>